<dbReference type="EMBL" id="CP060632">
    <property type="protein sequence ID" value="QNM00960.1"/>
    <property type="molecule type" value="Genomic_DNA"/>
</dbReference>
<gene>
    <name evidence="1" type="ORF">H9Q76_06720</name>
</gene>
<accession>A0A7G9FQX8</accession>
<protein>
    <submittedName>
        <fullName evidence="1">Twitching motility protein PilT</fullName>
    </submittedName>
</protein>
<evidence type="ECO:0000313" key="1">
    <source>
        <dbReference type="EMBL" id="QNM00960.1"/>
    </source>
</evidence>
<proteinExistence type="predicted"/>
<reference evidence="1 2" key="1">
    <citation type="submission" date="2020-08" db="EMBL/GenBank/DDBJ databases">
        <authorList>
            <person name="Liu C."/>
            <person name="Sun Q."/>
        </authorList>
    </citation>
    <scope>NUCLEOTIDE SEQUENCE [LARGE SCALE GENOMIC DNA]</scope>
    <source>
        <strain evidence="1 2">NSJ-4</strain>
    </source>
</reference>
<dbReference type="RefSeq" id="WP_021985509.1">
    <property type="nucleotide sequence ID" value="NZ_CP060632.1"/>
</dbReference>
<organism evidence="1 2">
    <name type="scientific">Wujia chipingensis</name>
    <dbReference type="NCBI Taxonomy" id="2763670"/>
    <lineage>
        <taxon>Bacteria</taxon>
        <taxon>Bacillati</taxon>
        <taxon>Bacillota</taxon>
        <taxon>Clostridia</taxon>
        <taxon>Lachnospirales</taxon>
        <taxon>Lachnospiraceae</taxon>
        <taxon>Wujia</taxon>
    </lineage>
</organism>
<evidence type="ECO:0000313" key="2">
    <source>
        <dbReference type="Proteomes" id="UP000515819"/>
    </source>
</evidence>
<dbReference type="KEGG" id="wcp:H9Q76_06720"/>
<dbReference type="AlphaFoldDB" id="A0A7G9FQX8"/>
<name>A0A7G9FQX8_9FIRM</name>
<dbReference type="SUPFAM" id="SSF52540">
    <property type="entry name" value="P-loop containing nucleoside triphosphate hydrolases"/>
    <property type="match status" value="1"/>
</dbReference>
<dbReference type="Proteomes" id="UP000515819">
    <property type="component" value="Chromosome"/>
</dbReference>
<keyword evidence="2" id="KW-1185">Reference proteome</keyword>
<sequence length="139" mass="15577">MLELIIGAKGNGKTRKMVERANNESKRTSGSIIYIDKSNKHMYELSNVIRLVNLHEYDIQSPDAFMGFIQGLISSNHNVTHIFLDNFMMMCNIEADALGAALKEIDKISEKYNVTFVISTAVEESMLPAEYAANVVCKL</sequence>
<dbReference type="InterPro" id="IPR027417">
    <property type="entry name" value="P-loop_NTPase"/>
</dbReference>